<dbReference type="GeneTree" id="ENSGT00940000161627"/>
<reference evidence="2" key="2">
    <citation type="submission" date="2025-08" db="UniProtKB">
        <authorList>
            <consortium name="Ensembl"/>
        </authorList>
    </citation>
    <scope>IDENTIFICATION</scope>
</reference>
<dbReference type="Ensembl" id="ENSMFAT00000101415.1">
    <property type="protein sequence ID" value="ENSMFAP00000049386.1"/>
    <property type="gene ID" value="ENSMFAG00000051726.1"/>
</dbReference>
<feature type="signal peptide" evidence="1">
    <location>
        <begin position="1"/>
        <end position="40"/>
    </location>
</feature>
<sequence>MFSVLGLCRVGSFLTISPNPHSSVGLSFVCLLLSCSVTQAGVEWHDLSSLQPLPPRLKQSSLLSLPSSWDYKHVPPRPANFCIFCVDTAGLQLLDSSDLPASASQSAGIIGVSHHAWPEIEVLSPPFYRCEDQGLEVKWLIPCVIARLQPRSA</sequence>
<dbReference type="Proteomes" id="UP000233100">
    <property type="component" value="Chromosome 6"/>
</dbReference>
<dbReference type="AlphaFoldDB" id="A0A7N9CFC5"/>
<evidence type="ECO:0000313" key="2">
    <source>
        <dbReference type="Ensembl" id="ENSMFAP00000049386.1"/>
    </source>
</evidence>
<dbReference type="PANTHER" id="PTHR46254:SF3">
    <property type="entry name" value="SECRETED PROTEIN"/>
    <property type="match status" value="1"/>
</dbReference>
<protein>
    <submittedName>
        <fullName evidence="2">Uncharacterized protein</fullName>
    </submittedName>
</protein>
<keyword evidence="1" id="KW-0732">Signal</keyword>
<keyword evidence="3" id="KW-1185">Reference proteome</keyword>
<evidence type="ECO:0000313" key="3">
    <source>
        <dbReference type="Proteomes" id="UP000233100"/>
    </source>
</evidence>
<reference evidence="2" key="3">
    <citation type="submission" date="2025-09" db="UniProtKB">
        <authorList>
            <consortium name="Ensembl"/>
        </authorList>
    </citation>
    <scope>IDENTIFICATION</scope>
</reference>
<name>A0A7N9CFC5_MACFA</name>
<dbReference type="PANTHER" id="PTHR46254">
    <property type="entry name" value="PROTEIN GVQW1-RELATED"/>
    <property type="match status" value="1"/>
</dbReference>
<reference evidence="2 3" key="1">
    <citation type="submission" date="2013-03" db="EMBL/GenBank/DDBJ databases">
        <authorList>
            <person name="Warren W."/>
            <person name="Wilson R.K."/>
        </authorList>
    </citation>
    <scope>NUCLEOTIDE SEQUENCE</scope>
</reference>
<accession>A0A7N9CFC5</accession>
<proteinExistence type="predicted"/>
<dbReference type="PRINTS" id="PR02045">
    <property type="entry name" value="F138DOMAIN"/>
</dbReference>
<organism evidence="2 3">
    <name type="scientific">Macaca fascicularis</name>
    <name type="common">Crab-eating macaque</name>
    <name type="synonym">Cynomolgus monkey</name>
    <dbReference type="NCBI Taxonomy" id="9541"/>
    <lineage>
        <taxon>Eukaryota</taxon>
        <taxon>Metazoa</taxon>
        <taxon>Chordata</taxon>
        <taxon>Craniata</taxon>
        <taxon>Vertebrata</taxon>
        <taxon>Euteleostomi</taxon>
        <taxon>Mammalia</taxon>
        <taxon>Eutheria</taxon>
        <taxon>Euarchontoglires</taxon>
        <taxon>Primates</taxon>
        <taxon>Haplorrhini</taxon>
        <taxon>Catarrhini</taxon>
        <taxon>Cercopithecidae</taxon>
        <taxon>Cercopithecinae</taxon>
        <taxon>Macaca</taxon>
    </lineage>
</organism>
<feature type="chain" id="PRO_5030951530" evidence="1">
    <location>
        <begin position="41"/>
        <end position="153"/>
    </location>
</feature>
<evidence type="ECO:0000256" key="1">
    <source>
        <dbReference type="SAM" id="SignalP"/>
    </source>
</evidence>